<dbReference type="PANTHER" id="PTHR10963">
    <property type="entry name" value="GLYCOSYL HYDROLASE-RELATED"/>
    <property type="match status" value="1"/>
</dbReference>
<proteinExistence type="predicted"/>
<dbReference type="InterPro" id="IPR050546">
    <property type="entry name" value="Glycosyl_Hydrlase_16"/>
</dbReference>
<evidence type="ECO:0000256" key="2">
    <source>
        <dbReference type="SAM" id="Phobius"/>
    </source>
</evidence>
<gene>
    <name evidence="4" type="ORF">PV05_04412</name>
</gene>
<evidence type="ECO:0000256" key="1">
    <source>
        <dbReference type="SAM" id="MobiDB-lite"/>
    </source>
</evidence>
<keyword evidence="2" id="KW-0472">Membrane</keyword>
<feature type="compositionally biased region" description="Basic and acidic residues" evidence="1">
    <location>
        <begin position="227"/>
        <end position="238"/>
    </location>
</feature>
<keyword evidence="2" id="KW-1133">Transmembrane helix</keyword>
<dbReference type="SUPFAM" id="SSF49899">
    <property type="entry name" value="Concanavalin A-like lectins/glucanases"/>
    <property type="match status" value="1"/>
</dbReference>
<dbReference type="HOGENOM" id="CLU_019533_1_1_1"/>
<dbReference type="AlphaFoldDB" id="A0A0D2BT69"/>
<reference evidence="4 5" key="1">
    <citation type="submission" date="2015-01" db="EMBL/GenBank/DDBJ databases">
        <title>The Genome Sequence of Exophiala xenobiotica CBS118157.</title>
        <authorList>
            <consortium name="The Broad Institute Genomics Platform"/>
            <person name="Cuomo C."/>
            <person name="de Hoog S."/>
            <person name="Gorbushina A."/>
            <person name="Stielow B."/>
            <person name="Teixiera M."/>
            <person name="Abouelleil A."/>
            <person name="Chapman S.B."/>
            <person name="Priest M."/>
            <person name="Young S.K."/>
            <person name="Wortman J."/>
            <person name="Nusbaum C."/>
            <person name="Birren B."/>
        </authorList>
    </citation>
    <scope>NUCLEOTIDE SEQUENCE [LARGE SCALE GENOMIC DNA]</scope>
    <source>
        <strain evidence="4 5">CBS 118157</strain>
    </source>
</reference>
<evidence type="ECO:0000313" key="4">
    <source>
        <dbReference type="EMBL" id="KIW55681.1"/>
    </source>
</evidence>
<dbReference type="OrthoDB" id="4781at2759"/>
<feature type="region of interest" description="Disordered" evidence="1">
    <location>
        <begin position="84"/>
        <end position="279"/>
    </location>
</feature>
<dbReference type="PANTHER" id="PTHR10963:SF62">
    <property type="entry name" value="GLUCAN 1,3-BETA-GLUCOSIDASE"/>
    <property type="match status" value="1"/>
</dbReference>
<feature type="domain" description="GH16" evidence="3">
    <location>
        <begin position="395"/>
        <end position="708"/>
    </location>
</feature>
<feature type="compositionally biased region" description="Polar residues" evidence="1">
    <location>
        <begin position="156"/>
        <end position="176"/>
    </location>
</feature>
<dbReference type="GeneID" id="25326320"/>
<dbReference type="Proteomes" id="UP000054342">
    <property type="component" value="Unassembled WGS sequence"/>
</dbReference>
<protein>
    <recommendedName>
        <fullName evidence="3">GH16 domain-containing protein</fullName>
    </recommendedName>
</protein>
<organism evidence="4 5">
    <name type="scientific">Exophiala xenobiotica</name>
    <dbReference type="NCBI Taxonomy" id="348802"/>
    <lineage>
        <taxon>Eukaryota</taxon>
        <taxon>Fungi</taxon>
        <taxon>Dikarya</taxon>
        <taxon>Ascomycota</taxon>
        <taxon>Pezizomycotina</taxon>
        <taxon>Eurotiomycetes</taxon>
        <taxon>Chaetothyriomycetidae</taxon>
        <taxon>Chaetothyriales</taxon>
        <taxon>Herpotrichiellaceae</taxon>
        <taxon>Exophiala</taxon>
    </lineage>
</organism>
<dbReference type="FunFam" id="2.60.120.200:FF:000178">
    <property type="entry name" value="Glycoside hydrolase family 16 protein"/>
    <property type="match status" value="1"/>
</dbReference>
<evidence type="ECO:0000259" key="3">
    <source>
        <dbReference type="PROSITE" id="PS51762"/>
    </source>
</evidence>
<feature type="compositionally biased region" description="Polar residues" evidence="1">
    <location>
        <begin position="255"/>
        <end position="275"/>
    </location>
</feature>
<feature type="region of interest" description="Disordered" evidence="1">
    <location>
        <begin position="1"/>
        <end position="41"/>
    </location>
</feature>
<feature type="transmembrane region" description="Helical" evidence="2">
    <location>
        <begin position="375"/>
        <end position="397"/>
    </location>
</feature>
<dbReference type="InterPro" id="IPR013320">
    <property type="entry name" value="ConA-like_dom_sf"/>
</dbReference>
<sequence length="761" mass="83972">MPPPNSTRNGALITETVVEEPESRDSSELPSPDLPSPGTVASLYLSKTSSRAKTQQTQYVGLRQSNESNVDAFGNFQWQELPAAAGTAIPPSQAPSRKNPALGASGKEPNPSGSRRPSVWTRSKSLAENYFKPDASTEQGRGQSYFKPRTEVTAVGLNTTNTSGSEWPQSAPNSAFNFGRRRSSAGLVAPDSLAPVSSRTDSRNHSLPSQLRSASASQETGLKSHQNKPDRRREKRLSITEYIRPSVSAEGGRRNSGTFPTTSTSARGSQSTTVSRKSEEAAVDAKVSAISGKPPFKYSNIWAPPVKSGSPAQSLVARHPSASEEALGRSKTRASIAVFEKAIPKPGVYFRTRRINEKFTDRSWLKQKKDPRQRWLSMFPLLGIIMGLIIAGVYIFLGVRSVPQHKYCMIYEDDFTSGTLNPDVWTKEVEVGGFGNGQFEETTATDENVFIKDSILHIQPTLQDVNLLTHNHTLNLTKLGTCTSNLWSNCVAVTNTTNGTIINPVKSGRINTKKGANLKYGRIEVVAKMPQGDWLWPAIWMLPKDSVYGVWPQSGEIDIAESRGNNFTYPEGGDNVMSSALHWGPDSTNDAWWRTYRKQSALHSTFSEQFHTFGLEWSEKYLYTYLDSRLLQVLYNKFNTPFWKRGQFPLSEANGTAIVDPWSQSGDAAPFDEDFYLILNVAVGGTNGWFKDGVNSKPWVDTSTLAKSEFWAAKDSWYPTWQNTHGSSLQVKSVRMWQQQGYNGCAGNAKSISHMASSSVE</sequence>
<keyword evidence="5" id="KW-1185">Reference proteome</keyword>
<dbReference type="InterPro" id="IPR000757">
    <property type="entry name" value="Beta-glucanase-like"/>
</dbReference>
<dbReference type="RefSeq" id="XP_013316265.1">
    <property type="nucleotide sequence ID" value="XM_013460811.1"/>
</dbReference>
<dbReference type="GO" id="GO:0004553">
    <property type="term" value="F:hydrolase activity, hydrolyzing O-glycosyl compounds"/>
    <property type="evidence" value="ECO:0007669"/>
    <property type="project" value="InterPro"/>
</dbReference>
<dbReference type="Gene3D" id="2.60.120.200">
    <property type="match status" value="1"/>
</dbReference>
<feature type="compositionally biased region" description="Polar residues" evidence="1">
    <location>
        <begin position="195"/>
        <end position="224"/>
    </location>
</feature>
<feature type="compositionally biased region" description="Polar residues" evidence="1">
    <location>
        <begin position="111"/>
        <end position="126"/>
    </location>
</feature>
<dbReference type="STRING" id="348802.A0A0D2BT69"/>
<keyword evidence="2" id="KW-0812">Transmembrane</keyword>
<evidence type="ECO:0000313" key="5">
    <source>
        <dbReference type="Proteomes" id="UP000054342"/>
    </source>
</evidence>
<dbReference type="PROSITE" id="PS51762">
    <property type="entry name" value="GH16_2"/>
    <property type="match status" value="1"/>
</dbReference>
<dbReference type="Pfam" id="PF00722">
    <property type="entry name" value="Glyco_hydro_16"/>
    <property type="match status" value="1"/>
</dbReference>
<dbReference type="EMBL" id="KN847319">
    <property type="protein sequence ID" value="KIW55681.1"/>
    <property type="molecule type" value="Genomic_DNA"/>
</dbReference>
<accession>A0A0D2BT69</accession>
<dbReference type="GO" id="GO:0005975">
    <property type="term" value="P:carbohydrate metabolic process"/>
    <property type="evidence" value="ECO:0007669"/>
    <property type="project" value="InterPro"/>
</dbReference>
<name>A0A0D2BT69_9EURO</name>